<dbReference type="InterPro" id="IPR011942">
    <property type="entry name" value="PHA_depoly_arom"/>
</dbReference>
<dbReference type="PANTHER" id="PTHR43433:SF5">
    <property type="entry name" value="AB HYDROLASE-1 DOMAIN-CONTAINING PROTEIN"/>
    <property type="match status" value="1"/>
</dbReference>
<feature type="domain" description="AB hydrolase-1" evidence="2">
    <location>
        <begin position="102"/>
        <end position="326"/>
    </location>
</feature>
<gene>
    <name evidence="3" type="ORF">ALP13_04853</name>
</gene>
<evidence type="ECO:0000313" key="4">
    <source>
        <dbReference type="Proteomes" id="UP000271631"/>
    </source>
</evidence>
<dbReference type="Gene3D" id="3.40.50.1820">
    <property type="entry name" value="alpha/beta hydrolase"/>
    <property type="match status" value="1"/>
</dbReference>
<dbReference type="InterPro" id="IPR029058">
    <property type="entry name" value="AB_hydrolase_fold"/>
</dbReference>
<feature type="region of interest" description="Disordered" evidence="1">
    <location>
        <begin position="50"/>
        <end position="71"/>
    </location>
</feature>
<dbReference type="InterPro" id="IPR000073">
    <property type="entry name" value="AB_hydrolase_1"/>
</dbReference>
<dbReference type="PRINTS" id="PR00111">
    <property type="entry name" value="ABHYDROLASE"/>
</dbReference>
<dbReference type="EMBL" id="RBUQ01000278">
    <property type="protein sequence ID" value="RMV31285.1"/>
    <property type="molecule type" value="Genomic_DNA"/>
</dbReference>
<dbReference type="AlphaFoldDB" id="A0A3M6BI97"/>
<evidence type="ECO:0000256" key="1">
    <source>
        <dbReference type="SAM" id="MobiDB-lite"/>
    </source>
</evidence>
<name>A0A3M6BI97_PSEYM</name>
<comment type="caution">
    <text evidence="3">The sequence shown here is derived from an EMBL/GenBank/DDBJ whole genome shotgun (WGS) entry which is preliminary data.</text>
</comment>
<sequence>MAGKRHQAYRFLVATLAGMADQPLGQVEKGTGRARQQSLSISRGSARDLRSRTLGSLSPEKSPGGSINRASRMPQPFVFRSIDLNGHTIRTAVRPGKSHLTPLLIFNGIGANLELVFPFVEALDPELEVIAFDVPGVGGSSTPKRPYRFPGLAKLAARMLDYLNYGQVNAIGVSWGGALAQQFAHDYPERCKKLVLAATSAGMAMVPGKPRVLWLMASPRRYIQPSHVIRIAPEIYGGAFRRDHNLAANHAAKVRSSGKLGYYWQLFAGMGWTSIHWLHKIHQPTLVLAGDDDPLIPLVNMRLLAWRIPNAQLHIIDDGHLFLITRAEAVAPIIMGFLQQERQRAVMHPQPTPTRTR</sequence>
<dbReference type="SUPFAM" id="SSF53474">
    <property type="entry name" value="alpha/beta-Hydrolases"/>
    <property type="match status" value="1"/>
</dbReference>
<organism evidence="3 4">
    <name type="scientific">Pseudomonas syringae pv. maculicola</name>
    <dbReference type="NCBI Taxonomy" id="59511"/>
    <lineage>
        <taxon>Bacteria</taxon>
        <taxon>Pseudomonadati</taxon>
        <taxon>Pseudomonadota</taxon>
        <taxon>Gammaproteobacteria</taxon>
        <taxon>Pseudomonadales</taxon>
        <taxon>Pseudomonadaceae</taxon>
        <taxon>Pseudomonas</taxon>
    </lineage>
</organism>
<dbReference type="GO" id="GO:0046503">
    <property type="term" value="P:glycerolipid catabolic process"/>
    <property type="evidence" value="ECO:0007669"/>
    <property type="project" value="TreeGrafter"/>
</dbReference>
<dbReference type="Proteomes" id="UP000271631">
    <property type="component" value="Unassembled WGS sequence"/>
</dbReference>
<protein>
    <submittedName>
        <fullName evidence="3">Poly depolymerase</fullName>
    </submittedName>
</protein>
<dbReference type="PANTHER" id="PTHR43433">
    <property type="entry name" value="HYDROLASE, ALPHA/BETA FOLD FAMILY PROTEIN"/>
    <property type="match status" value="1"/>
</dbReference>
<proteinExistence type="predicted"/>
<dbReference type="InterPro" id="IPR050471">
    <property type="entry name" value="AB_hydrolase"/>
</dbReference>
<dbReference type="FunFam" id="3.40.50.1820:FF:000115">
    <property type="entry name" value="Poly depolymerase"/>
    <property type="match status" value="1"/>
</dbReference>
<dbReference type="GO" id="GO:0004806">
    <property type="term" value="F:triacylglycerol lipase activity"/>
    <property type="evidence" value="ECO:0007669"/>
    <property type="project" value="TreeGrafter"/>
</dbReference>
<reference evidence="3 4" key="1">
    <citation type="submission" date="2018-08" db="EMBL/GenBank/DDBJ databases">
        <title>Recombination of ecologically and evolutionarily significant loci maintains genetic cohesion in the Pseudomonas syringae species complex.</title>
        <authorList>
            <person name="Dillon M."/>
            <person name="Thakur S."/>
            <person name="Almeida R.N.D."/>
            <person name="Weir B.S."/>
            <person name="Guttman D.S."/>
        </authorList>
    </citation>
    <scope>NUCLEOTIDE SEQUENCE [LARGE SCALE GENOMIC DNA]</scope>
    <source>
        <strain evidence="3 4">ICMP 11281</strain>
    </source>
</reference>
<dbReference type="NCBIfam" id="TIGR02240">
    <property type="entry name" value="PHA_depoly_arom"/>
    <property type="match status" value="1"/>
</dbReference>
<evidence type="ECO:0000259" key="2">
    <source>
        <dbReference type="Pfam" id="PF00561"/>
    </source>
</evidence>
<dbReference type="Pfam" id="PF00561">
    <property type="entry name" value="Abhydrolase_1"/>
    <property type="match status" value="1"/>
</dbReference>
<evidence type="ECO:0000313" key="3">
    <source>
        <dbReference type="EMBL" id="RMV31285.1"/>
    </source>
</evidence>
<accession>A0A3M6BI97</accession>